<comment type="subunit">
    <text evidence="2 5">Homopentamer.</text>
</comment>
<dbReference type="Pfam" id="PF07195">
    <property type="entry name" value="FliD_C"/>
    <property type="match status" value="1"/>
</dbReference>
<keyword evidence="8" id="KW-0969">Cilium</keyword>
<dbReference type="InterPro" id="IPR003481">
    <property type="entry name" value="FliD_N"/>
</dbReference>
<dbReference type="Pfam" id="PF07196">
    <property type="entry name" value="Flagellin_IN"/>
    <property type="match status" value="1"/>
</dbReference>
<accession>A0ABS0B9L9</accession>
<evidence type="ECO:0000259" key="7">
    <source>
        <dbReference type="Pfam" id="PF07195"/>
    </source>
</evidence>
<keyword evidence="9" id="KW-1185">Reference proteome</keyword>
<dbReference type="PANTHER" id="PTHR30288:SF0">
    <property type="entry name" value="FLAGELLAR HOOK-ASSOCIATED PROTEIN 2"/>
    <property type="match status" value="1"/>
</dbReference>
<evidence type="ECO:0000256" key="5">
    <source>
        <dbReference type="RuleBase" id="RU362066"/>
    </source>
</evidence>
<feature type="domain" description="Flagellar hook-associated protein 2 C-terminal" evidence="7">
    <location>
        <begin position="214"/>
        <end position="429"/>
    </location>
</feature>
<protein>
    <recommendedName>
        <fullName evidence="5">Flagellar hook-associated protein 2</fullName>
        <shortName evidence="5">HAP2</shortName>
    </recommendedName>
    <alternativeName>
        <fullName evidence="5">Flagellar cap protein</fullName>
    </alternativeName>
</protein>
<dbReference type="InterPro" id="IPR010810">
    <property type="entry name" value="Flagellin_hook_IN_motif"/>
</dbReference>
<evidence type="ECO:0000256" key="2">
    <source>
        <dbReference type="ARBA" id="ARBA00011255"/>
    </source>
</evidence>
<comment type="similarity">
    <text evidence="1 5">Belongs to the FliD family.</text>
</comment>
<gene>
    <name evidence="8" type="primary">fliD</name>
    <name evidence="8" type="ORF">IU514_16305</name>
</gene>
<proteinExistence type="inferred from homology"/>
<comment type="function">
    <text evidence="5">Required for morphogenesis and for the elongation of the flagellar filament by facilitating polymerization of the flagellin monomers at the tip of growing filament. Forms a capping structure, which prevents flagellin subunits (transported through the central channel of the flagellum) from leaking out without polymerization at the distal end.</text>
</comment>
<evidence type="ECO:0000259" key="6">
    <source>
        <dbReference type="Pfam" id="PF02465"/>
    </source>
</evidence>
<dbReference type="Pfam" id="PF02465">
    <property type="entry name" value="FliD_N"/>
    <property type="match status" value="1"/>
</dbReference>
<evidence type="ECO:0000256" key="4">
    <source>
        <dbReference type="ARBA" id="ARBA00023143"/>
    </source>
</evidence>
<sequence length="441" mass="45089">MSSVGGLGGSGLDVNTIVAQLVAAERAPADGRIDRADRRLQAEISAIGTLRGAFSGLRTAVSALASNDSAQARKATVPEGSGFAVSAGAGAAVGRYQVEVMALATAHKLSSTAYTKPESAVGTGRLTINAGTTKLEVDIDAEHNSLGAIRDAINAKAAGSGVVASIVQADDGAHLVLSALKTGKANAITVSASGGDGGLAGLAYPGGMNQVIAADDARVIVDGFERHSAENSISDLVPGVTLNLTKAEPGTKREVVVSNDPSAQRTAIKNFVNAYNASIAAINTTTSYNSSTKVAAALNGDAMVRGASSELRGQLSGSVTDLKALGVTIAKDGTLKFEEGGFDAAIAKDPLPAARLFGANGSLTGGLKASLDGILNDDGMLDSRSDALSQRTRSIEKQRTDLDHRMEQVEKRYRAQFIALDTMVSKMQSTSSYLAQQLAAL</sequence>
<comment type="subcellular location">
    <subcellularLocation>
        <location evidence="5">Secreted</location>
    </subcellularLocation>
    <subcellularLocation>
        <location evidence="5">Bacterial flagellum</location>
    </subcellularLocation>
</comment>
<dbReference type="InterPro" id="IPR040026">
    <property type="entry name" value="FliD"/>
</dbReference>
<dbReference type="PANTHER" id="PTHR30288">
    <property type="entry name" value="FLAGELLAR CAP/ASSEMBLY PROTEIN FLID"/>
    <property type="match status" value="1"/>
</dbReference>
<dbReference type="EMBL" id="JADLZT010000010">
    <property type="protein sequence ID" value="MBF6025598.1"/>
    <property type="molecule type" value="Genomic_DNA"/>
</dbReference>
<dbReference type="RefSeq" id="WP_194932202.1">
    <property type="nucleotide sequence ID" value="NZ_JADLZT010000010.1"/>
</dbReference>
<keyword evidence="8" id="KW-0282">Flagellum</keyword>
<dbReference type="Gene3D" id="3.30.70.2120">
    <property type="match status" value="1"/>
</dbReference>
<evidence type="ECO:0000313" key="8">
    <source>
        <dbReference type="EMBL" id="MBF6025598.1"/>
    </source>
</evidence>
<evidence type="ECO:0000256" key="1">
    <source>
        <dbReference type="ARBA" id="ARBA00009764"/>
    </source>
</evidence>
<evidence type="ECO:0000313" key="9">
    <source>
        <dbReference type="Proteomes" id="UP001429984"/>
    </source>
</evidence>
<name>A0ABS0B9L9_9GAMM</name>
<comment type="caution">
    <text evidence="8">The sequence shown here is derived from an EMBL/GenBank/DDBJ whole genome shotgun (WGS) entry which is preliminary data.</text>
</comment>
<keyword evidence="4 5" id="KW-0975">Bacterial flagellum</keyword>
<keyword evidence="8" id="KW-0966">Cell projection</keyword>
<keyword evidence="5" id="KW-0964">Secreted</keyword>
<organism evidence="8 9">
    <name type="scientific">Lysobacter niastensis</name>
    <dbReference type="NCBI Taxonomy" id="380629"/>
    <lineage>
        <taxon>Bacteria</taxon>
        <taxon>Pseudomonadati</taxon>
        <taxon>Pseudomonadota</taxon>
        <taxon>Gammaproteobacteria</taxon>
        <taxon>Lysobacterales</taxon>
        <taxon>Lysobacteraceae</taxon>
        <taxon>Lysobacter</taxon>
    </lineage>
</organism>
<reference evidence="8 9" key="1">
    <citation type="submission" date="2020-11" db="EMBL/GenBank/DDBJ databases">
        <title>Draft Genome Sequence and Secondary Metabolite Biosynthetic Potential of the Lysobacter niastensis Type strain DSM 18481.</title>
        <authorList>
            <person name="Turrini P."/>
            <person name="Artuso I."/>
            <person name="Tescari M."/>
            <person name="Lugli G.A."/>
            <person name="Frangipani E."/>
            <person name="Ventura M."/>
            <person name="Visca P."/>
        </authorList>
    </citation>
    <scope>NUCLEOTIDE SEQUENCE [LARGE SCALE GENOMIC DNA]</scope>
    <source>
        <strain evidence="8 9">DSM 18481</strain>
    </source>
</reference>
<keyword evidence="3" id="KW-0175">Coiled coil</keyword>
<dbReference type="Proteomes" id="UP001429984">
    <property type="component" value="Unassembled WGS sequence"/>
</dbReference>
<feature type="domain" description="Flagellar hook-associated protein 2 N-terminal" evidence="6">
    <location>
        <begin position="10"/>
        <end position="107"/>
    </location>
</feature>
<evidence type="ECO:0000256" key="3">
    <source>
        <dbReference type="ARBA" id="ARBA00023054"/>
    </source>
</evidence>
<dbReference type="InterPro" id="IPR010809">
    <property type="entry name" value="FliD_C"/>
</dbReference>